<organism evidence="2 3">
    <name type="scientific">Spirosoma endophyticum</name>
    <dbReference type="NCBI Taxonomy" id="662367"/>
    <lineage>
        <taxon>Bacteria</taxon>
        <taxon>Pseudomonadati</taxon>
        <taxon>Bacteroidota</taxon>
        <taxon>Cytophagia</taxon>
        <taxon>Cytophagales</taxon>
        <taxon>Cytophagaceae</taxon>
        <taxon>Spirosoma</taxon>
    </lineage>
</organism>
<evidence type="ECO:0000313" key="3">
    <source>
        <dbReference type="Proteomes" id="UP000198598"/>
    </source>
</evidence>
<dbReference type="STRING" id="662367.SAMN05216167_106178"/>
<keyword evidence="1" id="KW-0472">Membrane</keyword>
<gene>
    <name evidence="2" type="ORF">SAMN05216167_106178</name>
</gene>
<name>A0A1I1UF74_9BACT</name>
<proteinExistence type="predicted"/>
<evidence type="ECO:0000256" key="1">
    <source>
        <dbReference type="SAM" id="Phobius"/>
    </source>
</evidence>
<feature type="transmembrane region" description="Helical" evidence="1">
    <location>
        <begin position="125"/>
        <end position="142"/>
    </location>
</feature>
<evidence type="ECO:0000313" key="2">
    <source>
        <dbReference type="EMBL" id="SFD67423.1"/>
    </source>
</evidence>
<keyword evidence="1" id="KW-1133">Transmembrane helix</keyword>
<protein>
    <submittedName>
        <fullName evidence="2">Uncharacterized protein</fullName>
    </submittedName>
</protein>
<keyword evidence="3" id="KW-1185">Reference proteome</keyword>
<dbReference type="AlphaFoldDB" id="A0A1I1UF74"/>
<reference evidence="2 3" key="1">
    <citation type="submission" date="2016-10" db="EMBL/GenBank/DDBJ databases">
        <authorList>
            <person name="de Groot N.N."/>
        </authorList>
    </citation>
    <scope>NUCLEOTIDE SEQUENCE [LARGE SCALE GENOMIC DNA]</scope>
    <source>
        <strain evidence="2 3">DSM 26130</strain>
    </source>
</reference>
<dbReference type="RefSeq" id="WP_093828410.1">
    <property type="nucleotide sequence ID" value="NZ_FOLQ01000006.1"/>
</dbReference>
<dbReference type="EMBL" id="FOLQ01000006">
    <property type="protein sequence ID" value="SFD67423.1"/>
    <property type="molecule type" value="Genomic_DNA"/>
</dbReference>
<dbReference type="OrthoDB" id="9873382at2"/>
<accession>A0A1I1UF74</accession>
<keyword evidence="1" id="KW-0812">Transmembrane</keyword>
<dbReference type="Proteomes" id="UP000198598">
    <property type="component" value="Unassembled WGS sequence"/>
</dbReference>
<sequence>MFTTDTWWSLALAGVTDADIQSYINDYGLTPEAPTDPKVIADLTAAKAKAAANGDTKFENIFNKVLTYGDKILSILTKNGILENKNLAAQGYSIDLSNVAKDNAIDSAPSTSNRVFNLDFSDPKTLIIAFLVVMILIYFLFFNPKSKNGKR</sequence>